<keyword evidence="6 12" id="KW-0406">Ion transport</keyword>
<accession>A0A2W5FG48</accession>
<evidence type="ECO:0000256" key="13">
    <source>
        <dbReference type="RuleBase" id="RU003848"/>
    </source>
</evidence>
<name>A0A2W5FG48_9BACT</name>
<comment type="subcellular location">
    <subcellularLocation>
        <location evidence="12">Cell membrane</location>
        <topology evidence="12">Single-pass membrane protein</topology>
    </subcellularLocation>
    <subcellularLocation>
        <location evidence="11">Endomembrane system</location>
        <topology evidence="11">Single-pass membrane protein</topology>
    </subcellularLocation>
</comment>
<evidence type="ECO:0000256" key="3">
    <source>
        <dbReference type="ARBA" id="ARBA00022692"/>
    </source>
</evidence>
<comment type="subunit">
    <text evidence="12">F-type ATPases have 2 components, F(1) - the catalytic core - and F(0) - the membrane proton channel. F(1) has five subunits: alpha(3), beta(3), gamma(1), delta(1), epsilon(1). F(0) has three main subunits: a(1), b(2) and c(10-14). The alpha and beta chains form an alternating ring which encloses part of the gamma chain. F(1) is attached to F(0) by a central stalk formed by the gamma and epsilon chains, while a peripheral stalk is formed by the delta and b chains.</text>
</comment>
<dbReference type="EMBL" id="QFOT01000097">
    <property type="protein sequence ID" value="PZP54975.1"/>
    <property type="molecule type" value="Genomic_DNA"/>
</dbReference>
<proteinExistence type="inferred from homology"/>
<keyword evidence="2 12" id="KW-0138">CF(0)</keyword>
<evidence type="ECO:0000256" key="7">
    <source>
        <dbReference type="ARBA" id="ARBA00023136"/>
    </source>
</evidence>
<feature type="region of interest" description="Disordered" evidence="15">
    <location>
        <begin position="143"/>
        <end position="163"/>
    </location>
</feature>
<keyword evidence="7 12" id="KW-0472">Membrane</keyword>
<dbReference type="Pfam" id="PF00430">
    <property type="entry name" value="ATP-synt_B"/>
    <property type="match status" value="1"/>
</dbReference>
<comment type="caution">
    <text evidence="16">The sequence shown here is derived from an EMBL/GenBank/DDBJ whole genome shotgun (WGS) entry which is preliminary data.</text>
</comment>
<evidence type="ECO:0000256" key="6">
    <source>
        <dbReference type="ARBA" id="ARBA00023065"/>
    </source>
</evidence>
<dbReference type="InterPro" id="IPR002146">
    <property type="entry name" value="ATP_synth_b/b'su_bac/chlpt"/>
</dbReference>
<comment type="function">
    <text evidence="10">Component of the F(0) channel, it forms part of the peripheral stalk, linking F(1) to F(0). The b'-subunit is a diverged and duplicated form of b found in plants and photosynthetic bacteria.</text>
</comment>
<comment type="similarity">
    <text evidence="12 13">Belongs to the ATPase B chain family.</text>
</comment>
<keyword evidence="5 12" id="KW-1133">Transmembrane helix</keyword>
<dbReference type="GO" id="GO:0045259">
    <property type="term" value="C:proton-transporting ATP synthase complex"/>
    <property type="evidence" value="ECO:0007669"/>
    <property type="project" value="UniProtKB-KW"/>
</dbReference>
<evidence type="ECO:0000256" key="9">
    <source>
        <dbReference type="ARBA" id="ARBA00025198"/>
    </source>
</evidence>
<keyword evidence="8 12" id="KW-0066">ATP synthesis</keyword>
<dbReference type="GO" id="GO:0005886">
    <property type="term" value="C:plasma membrane"/>
    <property type="evidence" value="ECO:0007669"/>
    <property type="project" value="UniProtKB-SubCell"/>
</dbReference>
<keyword evidence="4 12" id="KW-0375">Hydrogen ion transport</keyword>
<dbReference type="GO" id="GO:0012505">
    <property type="term" value="C:endomembrane system"/>
    <property type="evidence" value="ECO:0007669"/>
    <property type="project" value="UniProtKB-SubCell"/>
</dbReference>
<sequence length="163" mass="18516">MNILLEDATIWVLASFVIFVAIAFIKGRKTITEMLDSKIASIRNEIANAEILRTDAQKLLHEYEARQKAAHMEAERLLSDAKKQAAELHVKAERELQETMQRREAMMKDRIARMEEQAMSDIRKYAADLAISATTEIITQKLDQSSAQKLSDESIRKVAGKLN</sequence>
<evidence type="ECO:0000256" key="12">
    <source>
        <dbReference type="HAMAP-Rule" id="MF_01398"/>
    </source>
</evidence>
<evidence type="ECO:0000256" key="1">
    <source>
        <dbReference type="ARBA" id="ARBA00022448"/>
    </source>
</evidence>
<gene>
    <name evidence="12" type="primary">atpF</name>
    <name evidence="16" type="ORF">DI586_08290</name>
</gene>
<evidence type="ECO:0000256" key="2">
    <source>
        <dbReference type="ARBA" id="ARBA00022547"/>
    </source>
</evidence>
<feature type="transmembrane region" description="Helical" evidence="12">
    <location>
        <begin position="6"/>
        <end position="25"/>
    </location>
</feature>
<evidence type="ECO:0000256" key="4">
    <source>
        <dbReference type="ARBA" id="ARBA00022781"/>
    </source>
</evidence>
<keyword evidence="3 12" id="KW-0812">Transmembrane</keyword>
<evidence type="ECO:0000313" key="17">
    <source>
        <dbReference type="Proteomes" id="UP000249739"/>
    </source>
</evidence>
<evidence type="ECO:0000256" key="10">
    <source>
        <dbReference type="ARBA" id="ARBA00025614"/>
    </source>
</evidence>
<keyword evidence="12" id="KW-1003">Cell membrane</keyword>
<keyword evidence="1 12" id="KW-0813">Transport</keyword>
<comment type="function">
    <text evidence="9 12">F(1)F(0) ATP synthase produces ATP from ADP in the presence of a proton or sodium gradient. F-type ATPases consist of two structural domains, F(1) containing the extramembraneous catalytic core and F(0) containing the membrane proton channel, linked together by a central stalk and a peripheral stalk. During catalysis, ATP synthesis in the catalytic domain of F(1) is coupled via a rotary mechanism of the central stalk subunits to proton translocation.</text>
</comment>
<dbReference type="AlphaFoldDB" id="A0A2W5FG48"/>
<dbReference type="GO" id="GO:0046933">
    <property type="term" value="F:proton-transporting ATP synthase activity, rotational mechanism"/>
    <property type="evidence" value="ECO:0007669"/>
    <property type="project" value="UniProtKB-UniRule"/>
</dbReference>
<evidence type="ECO:0000256" key="14">
    <source>
        <dbReference type="SAM" id="Coils"/>
    </source>
</evidence>
<keyword evidence="14" id="KW-0175">Coiled coil</keyword>
<dbReference type="Proteomes" id="UP000249739">
    <property type="component" value="Unassembled WGS sequence"/>
</dbReference>
<evidence type="ECO:0000313" key="16">
    <source>
        <dbReference type="EMBL" id="PZP54975.1"/>
    </source>
</evidence>
<feature type="coiled-coil region" evidence="14">
    <location>
        <begin position="39"/>
        <end position="117"/>
    </location>
</feature>
<dbReference type="CDD" id="cd06503">
    <property type="entry name" value="ATP-synt_Fo_b"/>
    <property type="match status" value="1"/>
</dbReference>
<protein>
    <recommendedName>
        <fullName evidence="12">ATP synthase subunit b</fullName>
    </recommendedName>
    <alternativeName>
        <fullName evidence="12">ATP synthase F(0) sector subunit b</fullName>
    </alternativeName>
    <alternativeName>
        <fullName evidence="12">ATPase subunit I</fullName>
    </alternativeName>
    <alternativeName>
        <fullName evidence="12">F-type ATPase subunit b</fullName>
        <shortName evidence="12">F-ATPase subunit b</shortName>
    </alternativeName>
</protein>
<organism evidence="16 17">
    <name type="scientific">Micavibrio aeruginosavorus</name>
    <dbReference type="NCBI Taxonomy" id="349221"/>
    <lineage>
        <taxon>Bacteria</taxon>
        <taxon>Pseudomonadati</taxon>
        <taxon>Bdellovibrionota</taxon>
        <taxon>Bdellovibrionia</taxon>
        <taxon>Bdellovibrionales</taxon>
        <taxon>Pseudobdellovibrionaceae</taxon>
        <taxon>Micavibrio</taxon>
    </lineage>
</organism>
<evidence type="ECO:0000256" key="8">
    <source>
        <dbReference type="ARBA" id="ARBA00023310"/>
    </source>
</evidence>
<evidence type="ECO:0000256" key="5">
    <source>
        <dbReference type="ARBA" id="ARBA00022989"/>
    </source>
</evidence>
<reference evidence="16 17" key="1">
    <citation type="submission" date="2017-08" db="EMBL/GenBank/DDBJ databases">
        <title>Infants hospitalized years apart are colonized by the same room-sourced microbial strains.</title>
        <authorList>
            <person name="Brooks B."/>
            <person name="Olm M.R."/>
            <person name="Firek B.A."/>
            <person name="Baker R."/>
            <person name="Thomas B.C."/>
            <person name="Morowitz M.J."/>
            <person name="Banfield J.F."/>
        </authorList>
    </citation>
    <scope>NUCLEOTIDE SEQUENCE [LARGE SCALE GENOMIC DNA]</scope>
    <source>
        <strain evidence="16">S2_006_000_R2_64</strain>
    </source>
</reference>
<evidence type="ECO:0000256" key="15">
    <source>
        <dbReference type="SAM" id="MobiDB-lite"/>
    </source>
</evidence>
<evidence type="ECO:0000256" key="11">
    <source>
        <dbReference type="ARBA" id="ARBA00037847"/>
    </source>
</evidence>
<dbReference type="HAMAP" id="MF_01398">
    <property type="entry name" value="ATP_synth_b_bprime"/>
    <property type="match status" value="1"/>
</dbReference>